<dbReference type="PANTHER" id="PTHR11690:SF248">
    <property type="entry name" value="PICKPOCKET 17, ISOFORM A"/>
    <property type="match status" value="1"/>
</dbReference>
<evidence type="ECO:0000256" key="11">
    <source>
        <dbReference type="RuleBase" id="RU000679"/>
    </source>
</evidence>
<dbReference type="OrthoDB" id="6236903at2759"/>
<dbReference type="InterPro" id="IPR001873">
    <property type="entry name" value="ENaC"/>
</dbReference>
<evidence type="ECO:0000256" key="1">
    <source>
        <dbReference type="ARBA" id="ARBA00004141"/>
    </source>
</evidence>
<keyword evidence="3 11" id="KW-0894">Sodium channel</keyword>
<dbReference type="EMBL" id="CAIIXF020000006">
    <property type="protein sequence ID" value="CAH1786195.1"/>
    <property type="molecule type" value="Genomic_DNA"/>
</dbReference>
<name>A0A8J1TZN8_OWEFU</name>
<keyword evidence="2 11" id="KW-0813">Transport</keyword>
<evidence type="ECO:0000256" key="4">
    <source>
        <dbReference type="ARBA" id="ARBA00022692"/>
    </source>
</evidence>
<keyword evidence="13" id="KW-1185">Reference proteome</keyword>
<dbReference type="GO" id="GO:0005886">
    <property type="term" value="C:plasma membrane"/>
    <property type="evidence" value="ECO:0007669"/>
    <property type="project" value="TreeGrafter"/>
</dbReference>
<dbReference type="AlphaFoldDB" id="A0A8J1TZN8"/>
<evidence type="ECO:0000256" key="3">
    <source>
        <dbReference type="ARBA" id="ARBA00022461"/>
    </source>
</evidence>
<evidence type="ECO:0000256" key="6">
    <source>
        <dbReference type="ARBA" id="ARBA00023053"/>
    </source>
</evidence>
<proteinExistence type="inferred from homology"/>
<organism evidence="12 13">
    <name type="scientific">Owenia fusiformis</name>
    <name type="common">Polychaete worm</name>
    <dbReference type="NCBI Taxonomy" id="6347"/>
    <lineage>
        <taxon>Eukaryota</taxon>
        <taxon>Metazoa</taxon>
        <taxon>Spiralia</taxon>
        <taxon>Lophotrochozoa</taxon>
        <taxon>Annelida</taxon>
        <taxon>Polychaeta</taxon>
        <taxon>Sedentaria</taxon>
        <taxon>Canalipalpata</taxon>
        <taxon>Sabellida</taxon>
        <taxon>Oweniida</taxon>
        <taxon>Oweniidae</taxon>
        <taxon>Owenia</taxon>
    </lineage>
</organism>
<evidence type="ECO:0000313" key="12">
    <source>
        <dbReference type="EMBL" id="CAH1786195.1"/>
    </source>
</evidence>
<keyword evidence="6" id="KW-0915">Sodium</keyword>
<protein>
    <submittedName>
        <fullName evidence="12">Uncharacterized protein</fullName>
    </submittedName>
</protein>
<dbReference type="Pfam" id="PF00858">
    <property type="entry name" value="ASC"/>
    <property type="match status" value="1"/>
</dbReference>
<evidence type="ECO:0000256" key="5">
    <source>
        <dbReference type="ARBA" id="ARBA00022989"/>
    </source>
</evidence>
<keyword evidence="5" id="KW-1133">Transmembrane helix</keyword>
<comment type="similarity">
    <text evidence="11">Belongs to the amiloride-sensitive sodium channel (TC 1.A.6) family.</text>
</comment>
<dbReference type="PRINTS" id="PR01078">
    <property type="entry name" value="AMINACHANNEL"/>
</dbReference>
<dbReference type="PANTHER" id="PTHR11690">
    <property type="entry name" value="AMILORIDE-SENSITIVE SODIUM CHANNEL-RELATED"/>
    <property type="match status" value="1"/>
</dbReference>
<keyword evidence="8" id="KW-0472">Membrane</keyword>
<sequence length="556" mass="64383">MPKLMKPKGGKDSNTKEILIKFMKTTSIRGLPRIINSESKTWRMVHIVFFLSALTLTTYMVQQTLTDYFQYHVSTKTYIIRDGENAYFPDITLCNINPHSDKFEDYLRDVLLKALNKSDIDTSGLNDNDIFDIWKTVEKQGMNGWLNNITNSLTFVHTSLTSRQQEMSGHKKEDFIRDCNMMAWYGEEEQACKMDHIILHRDLQKLNCYTFQLQTQQDKLQMRKTCGVSFVLFLAPTKHFVFPEIPKYFPSSNGVIVYIHEPNTMPSKSKGFTVSPGFETRVSMSVVHSIQQPAPYGNCKEDFENIKSGDREFVYEYDTCIAKCAQEAITKTCRCLWEEAPPFGDYSYCKNVSLPIKTLINNMKCQYDASTKLVSSYNSGQKLCNHCKDKCKKYTYLNSISQSVWPDVSTHLGIYKQYIQNVTKYKDFFTEYEELLIGKGKNLNMTEKYTKLRAYNRVKDSLIKLDVMLNSKDVMTYEQKKIWTPVSLCASLAATLIFGIGFTYFAVAEILECIFNIIKSCFKSRKNTRDFQSEPDRDDIKMENLDHTEYNTSTLS</sequence>
<keyword evidence="4 11" id="KW-0812">Transmembrane</keyword>
<accession>A0A8J1TZN8</accession>
<dbReference type="Proteomes" id="UP000749559">
    <property type="component" value="Unassembled WGS sequence"/>
</dbReference>
<evidence type="ECO:0000256" key="8">
    <source>
        <dbReference type="ARBA" id="ARBA00023136"/>
    </source>
</evidence>
<reference evidence="12" key="1">
    <citation type="submission" date="2022-03" db="EMBL/GenBank/DDBJ databases">
        <authorList>
            <person name="Martin C."/>
        </authorList>
    </citation>
    <scope>NUCLEOTIDE SEQUENCE</scope>
</reference>
<evidence type="ECO:0000256" key="10">
    <source>
        <dbReference type="ARBA" id="ARBA00023303"/>
    </source>
</evidence>
<evidence type="ECO:0000256" key="9">
    <source>
        <dbReference type="ARBA" id="ARBA00023201"/>
    </source>
</evidence>
<dbReference type="Gene3D" id="2.60.470.10">
    <property type="entry name" value="Acid-sensing ion channels like domains"/>
    <property type="match status" value="1"/>
</dbReference>
<comment type="caution">
    <text evidence="12">The sequence shown here is derived from an EMBL/GenBank/DDBJ whole genome shotgun (WGS) entry which is preliminary data.</text>
</comment>
<keyword evidence="7 11" id="KW-0406">Ion transport</keyword>
<evidence type="ECO:0000313" key="13">
    <source>
        <dbReference type="Proteomes" id="UP000749559"/>
    </source>
</evidence>
<gene>
    <name evidence="12" type="ORF">OFUS_LOCUS12141</name>
</gene>
<evidence type="ECO:0000256" key="7">
    <source>
        <dbReference type="ARBA" id="ARBA00023065"/>
    </source>
</evidence>
<comment type="subcellular location">
    <subcellularLocation>
        <location evidence="1">Membrane</location>
        <topology evidence="1">Multi-pass membrane protein</topology>
    </subcellularLocation>
</comment>
<dbReference type="GO" id="GO:0015280">
    <property type="term" value="F:ligand-gated sodium channel activity"/>
    <property type="evidence" value="ECO:0007669"/>
    <property type="project" value="TreeGrafter"/>
</dbReference>
<evidence type="ECO:0000256" key="2">
    <source>
        <dbReference type="ARBA" id="ARBA00022448"/>
    </source>
</evidence>
<keyword evidence="10 11" id="KW-0407">Ion channel</keyword>
<keyword evidence="9 11" id="KW-0739">Sodium transport</keyword>